<protein>
    <submittedName>
        <fullName evidence="2">Uncharacterized protein</fullName>
    </submittedName>
</protein>
<dbReference type="Proteomes" id="UP001431776">
    <property type="component" value="Unassembled WGS sequence"/>
</dbReference>
<proteinExistence type="predicted"/>
<evidence type="ECO:0000313" key="3">
    <source>
        <dbReference type="Proteomes" id="UP001431776"/>
    </source>
</evidence>
<dbReference type="RefSeq" id="WP_349246394.1">
    <property type="nucleotide sequence ID" value="NZ_JASCXX010000027.1"/>
</dbReference>
<dbReference type="AlphaFoldDB" id="A0AAW6U265"/>
<dbReference type="EMBL" id="JASCXX010000027">
    <property type="protein sequence ID" value="MDI6450985.1"/>
    <property type="molecule type" value="Genomic_DNA"/>
</dbReference>
<gene>
    <name evidence="2" type="ORF">QJ522_18130</name>
</gene>
<name>A0AAW6U265_9BACT</name>
<evidence type="ECO:0000313" key="2">
    <source>
        <dbReference type="EMBL" id="MDI6450985.1"/>
    </source>
</evidence>
<feature type="compositionally biased region" description="Polar residues" evidence="1">
    <location>
        <begin position="54"/>
        <end position="64"/>
    </location>
</feature>
<reference evidence="2" key="1">
    <citation type="submission" date="2023-05" db="EMBL/GenBank/DDBJ databases">
        <title>Anaerotaeda fermentans gen. nov., sp. nov., a novel anaerobic planctomycete of the new family within the order Sedimentisphaerales isolated from Taman Peninsula, Russia.</title>
        <authorList>
            <person name="Khomyakova M.A."/>
            <person name="Merkel A.Y."/>
            <person name="Slobodkin A.I."/>
        </authorList>
    </citation>
    <scope>NUCLEOTIDE SEQUENCE</scope>
    <source>
        <strain evidence="2">M17dextr</strain>
    </source>
</reference>
<organism evidence="2 3">
    <name type="scientific">Anaerobaca lacustris</name>
    <dbReference type="NCBI Taxonomy" id="3044600"/>
    <lineage>
        <taxon>Bacteria</taxon>
        <taxon>Pseudomonadati</taxon>
        <taxon>Planctomycetota</taxon>
        <taxon>Phycisphaerae</taxon>
        <taxon>Sedimentisphaerales</taxon>
        <taxon>Anaerobacaceae</taxon>
        <taxon>Anaerobaca</taxon>
    </lineage>
</organism>
<evidence type="ECO:0000256" key="1">
    <source>
        <dbReference type="SAM" id="MobiDB-lite"/>
    </source>
</evidence>
<accession>A0AAW6U265</accession>
<feature type="region of interest" description="Disordered" evidence="1">
    <location>
        <begin position="39"/>
        <end position="64"/>
    </location>
</feature>
<sequence>MKKKTFDAVAFMRKRREELSRAYAGLTAEQMEERIQEALKNDPLWRQHADKRTSSTSGKNATRE</sequence>
<keyword evidence="3" id="KW-1185">Reference proteome</keyword>
<feature type="compositionally biased region" description="Basic and acidic residues" evidence="1">
    <location>
        <begin position="39"/>
        <end position="53"/>
    </location>
</feature>
<comment type="caution">
    <text evidence="2">The sequence shown here is derived from an EMBL/GenBank/DDBJ whole genome shotgun (WGS) entry which is preliminary data.</text>
</comment>